<dbReference type="OrthoDB" id="9793534at2"/>
<proteinExistence type="predicted"/>
<evidence type="ECO:0000313" key="2">
    <source>
        <dbReference type="Proteomes" id="UP000184517"/>
    </source>
</evidence>
<dbReference type="PANTHER" id="PTHR34801">
    <property type="entry name" value="EXPRESSED PROTEIN"/>
    <property type="match status" value="1"/>
</dbReference>
<dbReference type="RefSeq" id="WP_072837874.1">
    <property type="nucleotide sequence ID" value="NZ_FQVF01000002.1"/>
</dbReference>
<dbReference type="STRING" id="1122206.SAMN02745753_00215"/>
<organism evidence="1 2">
    <name type="scientific">Marinomonas polaris DSM 16579</name>
    <dbReference type="NCBI Taxonomy" id="1122206"/>
    <lineage>
        <taxon>Bacteria</taxon>
        <taxon>Pseudomonadati</taxon>
        <taxon>Pseudomonadota</taxon>
        <taxon>Gammaproteobacteria</taxon>
        <taxon>Oceanospirillales</taxon>
        <taxon>Oceanospirillaceae</taxon>
        <taxon>Marinomonas</taxon>
    </lineage>
</organism>
<dbReference type="Pfam" id="PF07386">
    <property type="entry name" value="DUF1499"/>
    <property type="match status" value="1"/>
</dbReference>
<reference evidence="2" key="1">
    <citation type="submission" date="2016-11" db="EMBL/GenBank/DDBJ databases">
        <authorList>
            <person name="Varghese N."/>
            <person name="Submissions S."/>
        </authorList>
    </citation>
    <scope>NUCLEOTIDE SEQUENCE [LARGE SCALE GENOMIC DNA]</scope>
    <source>
        <strain evidence="2">DSM 16579</strain>
    </source>
</reference>
<dbReference type="PIRSF" id="PIRSF026426">
    <property type="entry name" value="DUF1499"/>
    <property type="match status" value="1"/>
</dbReference>
<evidence type="ECO:0000313" key="1">
    <source>
        <dbReference type="EMBL" id="SHE39812.1"/>
    </source>
</evidence>
<name>A0A1M4T5I2_9GAMM</name>
<gene>
    <name evidence="1" type="ORF">SAMN02745753_00215</name>
</gene>
<dbReference type="Proteomes" id="UP000184517">
    <property type="component" value="Unassembled WGS sequence"/>
</dbReference>
<dbReference type="AlphaFoldDB" id="A0A1M4T5I2"/>
<accession>A0A1M4T5I2</accession>
<sequence length="148" mass="16357">MSVRKFLYLLVFILLQGCSGIMPNLGVSNGKLAVCPDSPNCVSSQAQAKNTHYIEPIVLKGSSVDAHGKVVAVLESLKRVKVVVNEADYIHAEFTSAIFRFVDDVEFLFSEERSGEVVIDIRSASRVGHSDFGVNRKRMEAIRSKLQE</sequence>
<protein>
    <submittedName>
        <fullName evidence="1">Uncharacterized conserved protein, DUF1499 family</fullName>
    </submittedName>
</protein>
<dbReference type="PANTHER" id="PTHR34801:SF6">
    <property type="entry name" value="SLL1620 PROTEIN"/>
    <property type="match status" value="1"/>
</dbReference>
<dbReference type="InterPro" id="IPR010865">
    <property type="entry name" value="DUF1499"/>
</dbReference>
<dbReference type="EMBL" id="FQVF01000002">
    <property type="protein sequence ID" value="SHE39812.1"/>
    <property type="molecule type" value="Genomic_DNA"/>
</dbReference>
<keyword evidence="2" id="KW-1185">Reference proteome</keyword>
<dbReference type="PROSITE" id="PS51257">
    <property type="entry name" value="PROKAR_LIPOPROTEIN"/>
    <property type="match status" value="1"/>
</dbReference>